<protein>
    <recommendedName>
        <fullName evidence="4">C3H1-type domain-containing protein</fullName>
    </recommendedName>
</protein>
<dbReference type="Proteomes" id="UP001153292">
    <property type="component" value="Chromosome 1"/>
</dbReference>
<evidence type="ECO:0000256" key="3">
    <source>
        <dbReference type="SAM" id="SignalP"/>
    </source>
</evidence>
<proteinExistence type="predicted"/>
<accession>A0ABN8AP59</accession>
<feature type="region of interest" description="Disordered" evidence="2">
    <location>
        <begin position="109"/>
        <end position="133"/>
    </location>
</feature>
<keyword evidence="6" id="KW-1185">Reference proteome</keyword>
<dbReference type="InterPro" id="IPR000571">
    <property type="entry name" value="Znf_CCCH"/>
</dbReference>
<dbReference type="EMBL" id="OU963894">
    <property type="protein sequence ID" value="CAH0397115.1"/>
    <property type="molecule type" value="Genomic_DNA"/>
</dbReference>
<dbReference type="SMART" id="SM00356">
    <property type="entry name" value="ZnF_C3H1"/>
    <property type="match status" value="3"/>
</dbReference>
<keyword evidence="1" id="KW-0862">Zinc</keyword>
<dbReference type="Gene3D" id="4.10.1000.10">
    <property type="entry name" value="Zinc finger, CCCH-type"/>
    <property type="match status" value="1"/>
</dbReference>
<feature type="domain" description="C3H1-type" evidence="4">
    <location>
        <begin position="83"/>
        <end position="110"/>
    </location>
</feature>
<organism evidence="5 6">
    <name type="scientific">Chilo suppressalis</name>
    <name type="common">Asiatic rice borer moth</name>
    <dbReference type="NCBI Taxonomy" id="168631"/>
    <lineage>
        <taxon>Eukaryota</taxon>
        <taxon>Metazoa</taxon>
        <taxon>Ecdysozoa</taxon>
        <taxon>Arthropoda</taxon>
        <taxon>Hexapoda</taxon>
        <taxon>Insecta</taxon>
        <taxon>Pterygota</taxon>
        <taxon>Neoptera</taxon>
        <taxon>Endopterygota</taxon>
        <taxon>Lepidoptera</taxon>
        <taxon>Glossata</taxon>
        <taxon>Ditrysia</taxon>
        <taxon>Pyraloidea</taxon>
        <taxon>Crambidae</taxon>
        <taxon>Crambinae</taxon>
        <taxon>Chilo</taxon>
    </lineage>
</organism>
<sequence length="589" mass="64438">MSPVLLVNLFIFTTALDGEKTMESPRKFNDCYFYYYSTCTKGDNCVFRHEPSALGCETMCTAWQQGKCLDKRCKLRHMELRKNRKQIPCYWENQPGGCRKKHCPFMHKNPEARTDGIAPSQPAPPTPAAPAGGVAGGVPGVPVGVADSVAEGVAVPPMAQAVPPAPAPVPLLWQQQRQAHCPVVTVDSAILGVLPAAGGDILGARRVLPAHAHAHAHAHDVAPPNPYAPLPVDPLVVNFEEESDNESAPSSTPTKSVSSDDAQRIARTKSQELLLLEKIQAEAAAYYSYDALPPEPHRDRKIVRTNLSTKYDRVSLDELAGKKPQQPAPERRNSLDFKVLSLDEIRARKKTESIVHSTPITLNLRKRKLSTQETITTSGNKIIKVVRSNSIVYKKLDRNSPAAVTQAKVDQKQTEVSVSRKRTISELSDLYEIHDDELVDDCYEFKRIKIAQHISKPKLIRNTSTSSSKDNTQTTDDVSVSINSKTDNDSDTEVQIVSEISDSNVDISAVSETEIIDVDSANMGEPVAIVDLSDDLDDGDDVTISDADLGLVKNVPDVVASCHNIANKFDTSDKDLLSNIDALLDDDDL</sequence>
<evidence type="ECO:0000256" key="2">
    <source>
        <dbReference type="SAM" id="MobiDB-lite"/>
    </source>
</evidence>
<dbReference type="PANTHER" id="PTHR15725:SF14">
    <property type="entry name" value="ZINC FINGER CCCH DOMAIN-CONTAINING PROTEIN 11A"/>
    <property type="match status" value="1"/>
</dbReference>
<evidence type="ECO:0000313" key="5">
    <source>
        <dbReference type="EMBL" id="CAH0397115.1"/>
    </source>
</evidence>
<feature type="region of interest" description="Disordered" evidence="2">
    <location>
        <begin position="462"/>
        <end position="492"/>
    </location>
</feature>
<feature type="compositionally biased region" description="Polar residues" evidence="2">
    <location>
        <begin position="462"/>
        <end position="485"/>
    </location>
</feature>
<keyword evidence="3" id="KW-0732">Signal</keyword>
<evidence type="ECO:0000256" key="1">
    <source>
        <dbReference type="PROSITE-ProRule" id="PRU00723"/>
    </source>
</evidence>
<feature type="zinc finger region" description="C3H1-type" evidence="1">
    <location>
        <begin position="25"/>
        <end position="52"/>
    </location>
</feature>
<feature type="domain" description="C3H1-type" evidence="4">
    <location>
        <begin position="25"/>
        <end position="52"/>
    </location>
</feature>
<name>A0ABN8AP59_CHISP</name>
<feature type="region of interest" description="Disordered" evidence="2">
    <location>
        <begin position="240"/>
        <end position="263"/>
    </location>
</feature>
<dbReference type="InterPro" id="IPR041686">
    <property type="entry name" value="Znf-CCCH_3"/>
</dbReference>
<gene>
    <name evidence="5" type="ORF">CHILSU_LOCUS176</name>
</gene>
<dbReference type="PANTHER" id="PTHR15725">
    <property type="entry name" value="ZN-FINGER, C-X8-C-X5-C-X3-H TYPE-CONTAINING"/>
    <property type="match status" value="1"/>
</dbReference>
<feature type="signal peptide" evidence="3">
    <location>
        <begin position="1"/>
        <end position="18"/>
    </location>
</feature>
<feature type="zinc finger region" description="C3H1-type" evidence="1">
    <location>
        <begin position="83"/>
        <end position="110"/>
    </location>
</feature>
<keyword evidence="1" id="KW-0863">Zinc-finger</keyword>
<dbReference type="Pfam" id="PF15663">
    <property type="entry name" value="zf-CCCH_3"/>
    <property type="match status" value="1"/>
</dbReference>
<reference evidence="5" key="1">
    <citation type="submission" date="2021-12" db="EMBL/GenBank/DDBJ databases">
        <authorList>
            <person name="King R."/>
        </authorList>
    </citation>
    <scope>NUCLEOTIDE SEQUENCE</scope>
</reference>
<keyword evidence="1" id="KW-0479">Metal-binding</keyword>
<evidence type="ECO:0000259" key="4">
    <source>
        <dbReference type="PROSITE" id="PS50103"/>
    </source>
</evidence>
<feature type="compositionally biased region" description="Polar residues" evidence="2">
    <location>
        <begin position="246"/>
        <end position="260"/>
    </location>
</feature>
<feature type="chain" id="PRO_5047048002" description="C3H1-type domain-containing protein" evidence="3">
    <location>
        <begin position="19"/>
        <end position="589"/>
    </location>
</feature>
<dbReference type="PROSITE" id="PS50103">
    <property type="entry name" value="ZF_C3H1"/>
    <property type="match status" value="2"/>
</dbReference>
<evidence type="ECO:0000313" key="6">
    <source>
        <dbReference type="Proteomes" id="UP001153292"/>
    </source>
</evidence>